<evidence type="ECO:0000313" key="2">
    <source>
        <dbReference type="EMBL" id="KAF3556496.1"/>
    </source>
</evidence>
<sequence>METVGESTIPSLRDESDDEEEMERHAFRVEEDVAAFINEPPIRHNIYPDTETDSDTDEEKDEAMKDLKFKNVMIEFSSTEAAGALTNPLNHPWIIAINRMWQGLVHGGLVHSY</sequence>
<name>A0A8S9QU04_BRACR</name>
<feature type="region of interest" description="Disordered" evidence="1">
    <location>
        <begin position="40"/>
        <end position="61"/>
    </location>
</feature>
<dbReference type="AlphaFoldDB" id="A0A8S9QU04"/>
<feature type="compositionally biased region" description="Polar residues" evidence="1">
    <location>
        <begin position="1"/>
        <end position="10"/>
    </location>
</feature>
<protein>
    <submittedName>
        <fullName evidence="2">Uncharacterized protein</fullName>
    </submittedName>
</protein>
<evidence type="ECO:0000256" key="1">
    <source>
        <dbReference type="SAM" id="MobiDB-lite"/>
    </source>
</evidence>
<proteinExistence type="predicted"/>
<feature type="compositionally biased region" description="Acidic residues" evidence="1">
    <location>
        <begin position="50"/>
        <end position="61"/>
    </location>
</feature>
<evidence type="ECO:0000313" key="3">
    <source>
        <dbReference type="Proteomes" id="UP000712600"/>
    </source>
</evidence>
<reference evidence="2" key="1">
    <citation type="submission" date="2019-12" db="EMBL/GenBank/DDBJ databases">
        <title>Genome sequencing and annotation of Brassica cretica.</title>
        <authorList>
            <person name="Studholme D.J."/>
            <person name="Sarris P."/>
        </authorList>
    </citation>
    <scope>NUCLEOTIDE SEQUENCE</scope>
    <source>
        <strain evidence="2">PFS-109/04</strain>
        <tissue evidence="2">Leaf</tissue>
    </source>
</reference>
<accession>A0A8S9QU04</accession>
<dbReference type="EMBL" id="QGKX02000996">
    <property type="protein sequence ID" value="KAF3556496.1"/>
    <property type="molecule type" value="Genomic_DNA"/>
</dbReference>
<organism evidence="2 3">
    <name type="scientific">Brassica cretica</name>
    <name type="common">Mustard</name>
    <dbReference type="NCBI Taxonomy" id="69181"/>
    <lineage>
        <taxon>Eukaryota</taxon>
        <taxon>Viridiplantae</taxon>
        <taxon>Streptophyta</taxon>
        <taxon>Embryophyta</taxon>
        <taxon>Tracheophyta</taxon>
        <taxon>Spermatophyta</taxon>
        <taxon>Magnoliopsida</taxon>
        <taxon>eudicotyledons</taxon>
        <taxon>Gunneridae</taxon>
        <taxon>Pentapetalae</taxon>
        <taxon>rosids</taxon>
        <taxon>malvids</taxon>
        <taxon>Brassicales</taxon>
        <taxon>Brassicaceae</taxon>
        <taxon>Brassiceae</taxon>
        <taxon>Brassica</taxon>
    </lineage>
</organism>
<dbReference type="Proteomes" id="UP000712600">
    <property type="component" value="Unassembled WGS sequence"/>
</dbReference>
<comment type="caution">
    <text evidence="2">The sequence shown here is derived from an EMBL/GenBank/DDBJ whole genome shotgun (WGS) entry which is preliminary data.</text>
</comment>
<gene>
    <name evidence="2" type="ORF">F2Q69_00018050</name>
</gene>
<feature type="region of interest" description="Disordered" evidence="1">
    <location>
        <begin position="1"/>
        <end position="24"/>
    </location>
</feature>